<dbReference type="PROSITE" id="PS51186">
    <property type="entry name" value="GNAT"/>
    <property type="match status" value="2"/>
</dbReference>
<proteinExistence type="predicted"/>
<sequence length="374" mass="43048">MSLQIRALAQGDTMPFIKAQWEFYRNDPYWVPPMIMDRKKLLNTKVNPFYKHSEIQLFLAERNGKVVGRIAAITNDNHNKEHEDNIGFFGFFECIQDQGVATALFTAAEQWLRDRGKTHMRGPVNPSTNDECGLLVHGFDGPPVILMNYNPPYYQQLIEGAGYGKAQDLLAYLLKNETYLSDKVQRLRALVTERYGLTFRNIELKDKEQFRKDVVTLRELYNASWEKNWGFVKMTDEEFDFLAADLKPIANPDFAFIAEVNGRPAGFCLAIPDINQTMIHNRKGGLLGGVYHLLTKKKKIDLVRIIVLGVLPEFRRSGIDAIMYQEIGDRAAKHGIMKGEASWILEDNVMMNRALTTTMHGEAYRRYRIFEKKL</sequence>
<evidence type="ECO:0000313" key="2">
    <source>
        <dbReference type="EMBL" id="OJX60844.1"/>
    </source>
</evidence>
<name>A0A1M3L5V1_9BACT</name>
<organism evidence="2 3">
    <name type="scientific">Candidatus Kapaibacterium thiocyanatum</name>
    <dbReference type="NCBI Taxonomy" id="1895771"/>
    <lineage>
        <taxon>Bacteria</taxon>
        <taxon>Pseudomonadati</taxon>
        <taxon>Candidatus Kapaibacteriota</taxon>
        <taxon>Candidatus Kapaibacteriia</taxon>
        <taxon>Candidatus Kapaibacteriales</taxon>
        <taxon>Candidatus Kapaibacteriaceae</taxon>
        <taxon>Candidatus Kapaibacterium</taxon>
    </lineage>
</organism>
<reference evidence="2 3" key="1">
    <citation type="submission" date="2016-09" db="EMBL/GenBank/DDBJ databases">
        <title>Genome-resolved meta-omics ties microbial dynamics to process performance in biotechnology for thiocyanate degradation.</title>
        <authorList>
            <person name="Kantor R.S."/>
            <person name="Huddy R.J."/>
            <person name="Iyer R."/>
            <person name="Thomas B.C."/>
            <person name="Brown C.T."/>
            <person name="Anantharaman K."/>
            <person name="Tringe S."/>
            <person name="Hettich R.L."/>
            <person name="Harrison S.T."/>
            <person name="Banfield J.F."/>
        </authorList>
    </citation>
    <scope>NUCLEOTIDE SEQUENCE [LARGE SCALE GENOMIC DNA]</scope>
    <source>
        <strain evidence="2">59-99</strain>
    </source>
</reference>
<dbReference type="PANTHER" id="PTHR41368">
    <property type="entry name" value="PROTEIN YGHO"/>
    <property type="match status" value="1"/>
</dbReference>
<feature type="domain" description="N-acetyltransferase" evidence="1">
    <location>
        <begin position="202"/>
        <end position="374"/>
    </location>
</feature>
<dbReference type="Gene3D" id="3.40.630.30">
    <property type="match status" value="1"/>
</dbReference>
<dbReference type="InterPro" id="IPR016181">
    <property type="entry name" value="Acyl_CoA_acyltransferase"/>
</dbReference>
<accession>A0A1M3L5V1</accession>
<evidence type="ECO:0000313" key="3">
    <source>
        <dbReference type="Proteomes" id="UP000184233"/>
    </source>
</evidence>
<feature type="domain" description="N-acetyltransferase" evidence="1">
    <location>
        <begin position="3"/>
        <end position="159"/>
    </location>
</feature>
<protein>
    <recommendedName>
        <fullName evidence="1">N-acetyltransferase domain-containing protein</fullName>
    </recommendedName>
</protein>
<comment type="caution">
    <text evidence="2">The sequence shown here is derived from an EMBL/GenBank/DDBJ whole genome shotgun (WGS) entry which is preliminary data.</text>
</comment>
<dbReference type="EMBL" id="MKVH01000003">
    <property type="protein sequence ID" value="OJX60844.1"/>
    <property type="molecule type" value="Genomic_DNA"/>
</dbReference>
<dbReference type="CDD" id="cd04301">
    <property type="entry name" value="NAT_SF"/>
    <property type="match status" value="1"/>
</dbReference>
<dbReference type="PANTHER" id="PTHR41368:SF1">
    <property type="entry name" value="PROTEIN YGHO"/>
    <property type="match status" value="1"/>
</dbReference>
<evidence type="ECO:0000259" key="1">
    <source>
        <dbReference type="PROSITE" id="PS51186"/>
    </source>
</evidence>
<dbReference type="InterPro" id="IPR039968">
    <property type="entry name" value="BcerS-like"/>
</dbReference>
<dbReference type="InterPro" id="IPR000182">
    <property type="entry name" value="GNAT_dom"/>
</dbReference>
<dbReference type="SUPFAM" id="SSF55729">
    <property type="entry name" value="Acyl-CoA N-acyltransferases (Nat)"/>
    <property type="match status" value="1"/>
</dbReference>
<dbReference type="GO" id="GO:0016747">
    <property type="term" value="F:acyltransferase activity, transferring groups other than amino-acyl groups"/>
    <property type="evidence" value="ECO:0007669"/>
    <property type="project" value="InterPro"/>
</dbReference>
<dbReference type="Pfam" id="PF00583">
    <property type="entry name" value="Acetyltransf_1"/>
    <property type="match status" value="2"/>
</dbReference>
<dbReference type="STRING" id="1895771.BGO89_04575"/>
<dbReference type="AlphaFoldDB" id="A0A1M3L5V1"/>
<gene>
    <name evidence="2" type="ORF">BGO89_04575</name>
</gene>
<dbReference type="Proteomes" id="UP000184233">
    <property type="component" value="Unassembled WGS sequence"/>
</dbReference>